<keyword evidence="2" id="KW-1185">Reference proteome</keyword>
<dbReference type="RefSeq" id="WP_344505666.1">
    <property type="nucleotide sequence ID" value="NZ_BAAAQD010000012.1"/>
</dbReference>
<comment type="caution">
    <text evidence="1">The sequence shown here is derived from an EMBL/GenBank/DDBJ whole genome shotgun (WGS) entry which is preliminary data.</text>
</comment>
<accession>A0ABP4M1K2</accession>
<reference evidence="2" key="1">
    <citation type="journal article" date="2019" name="Int. J. Syst. Evol. Microbiol.">
        <title>The Global Catalogue of Microorganisms (GCM) 10K type strain sequencing project: providing services to taxonomists for standard genome sequencing and annotation.</title>
        <authorList>
            <consortium name="The Broad Institute Genomics Platform"/>
            <consortium name="The Broad Institute Genome Sequencing Center for Infectious Disease"/>
            <person name="Wu L."/>
            <person name="Ma J."/>
        </authorList>
    </citation>
    <scope>NUCLEOTIDE SEQUENCE [LARGE SCALE GENOMIC DNA]</scope>
    <source>
        <strain evidence="2">JCM 15933</strain>
    </source>
</reference>
<evidence type="ECO:0000313" key="2">
    <source>
        <dbReference type="Proteomes" id="UP001501470"/>
    </source>
</evidence>
<proteinExistence type="predicted"/>
<sequence length="223" mass="25232">MDLQPSELALRDWVRTRLNASIIREIAALDYGMRVDGHRRAIEELLVARRLPDELEWEPGEVLSLCASTPIADRHPVPGSAGWRAHVARLFACTILTRTGEAAHLSSLVESALDLGPEATAQAARFLAWCRIHTPGRWRDEPVSRPFLTLGLLLMYDDPRLHDEFADEVRAAVPVELWWADDTPSAPLKEATGGPAWRVWRSLVDRHTEHALLRSWFRLDVSR</sequence>
<evidence type="ECO:0000313" key="1">
    <source>
        <dbReference type="EMBL" id="GAA1534083.1"/>
    </source>
</evidence>
<dbReference type="EMBL" id="BAAAQD010000012">
    <property type="protein sequence ID" value="GAA1534083.1"/>
    <property type="molecule type" value="Genomic_DNA"/>
</dbReference>
<organism evidence="1 2">
    <name type="scientific">Dactylosporangium maewongense</name>
    <dbReference type="NCBI Taxonomy" id="634393"/>
    <lineage>
        <taxon>Bacteria</taxon>
        <taxon>Bacillati</taxon>
        <taxon>Actinomycetota</taxon>
        <taxon>Actinomycetes</taxon>
        <taxon>Micromonosporales</taxon>
        <taxon>Micromonosporaceae</taxon>
        <taxon>Dactylosporangium</taxon>
    </lineage>
</organism>
<protein>
    <submittedName>
        <fullName evidence="1">Uncharacterized protein</fullName>
    </submittedName>
</protein>
<gene>
    <name evidence="1" type="ORF">GCM10009827_060210</name>
</gene>
<name>A0ABP4M1K2_9ACTN</name>
<dbReference type="Proteomes" id="UP001501470">
    <property type="component" value="Unassembled WGS sequence"/>
</dbReference>